<organism evidence="3 4">
    <name type="scientific">Piloderma croceum (strain F 1598)</name>
    <dbReference type="NCBI Taxonomy" id="765440"/>
    <lineage>
        <taxon>Eukaryota</taxon>
        <taxon>Fungi</taxon>
        <taxon>Dikarya</taxon>
        <taxon>Basidiomycota</taxon>
        <taxon>Agaricomycotina</taxon>
        <taxon>Agaricomycetes</taxon>
        <taxon>Agaricomycetidae</taxon>
        <taxon>Atheliales</taxon>
        <taxon>Atheliaceae</taxon>
        <taxon>Piloderma</taxon>
    </lineage>
</organism>
<keyword evidence="4" id="KW-1185">Reference proteome</keyword>
<dbReference type="InParanoid" id="A0A0C3AIS8"/>
<keyword evidence="2" id="KW-0732">Signal</keyword>
<reference evidence="3 4" key="1">
    <citation type="submission" date="2014-04" db="EMBL/GenBank/DDBJ databases">
        <authorList>
            <consortium name="DOE Joint Genome Institute"/>
            <person name="Kuo A."/>
            <person name="Tarkka M."/>
            <person name="Buscot F."/>
            <person name="Kohler A."/>
            <person name="Nagy L.G."/>
            <person name="Floudas D."/>
            <person name="Copeland A."/>
            <person name="Barry K.W."/>
            <person name="Cichocki N."/>
            <person name="Veneault-Fourrey C."/>
            <person name="LaButti K."/>
            <person name="Lindquist E.A."/>
            <person name="Lipzen A."/>
            <person name="Lundell T."/>
            <person name="Morin E."/>
            <person name="Murat C."/>
            <person name="Sun H."/>
            <person name="Tunlid A."/>
            <person name="Henrissat B."/>
            <person name="Grigoriev I.V."/>
            <person name="Hibbett D.S."/>
            <person name="Martin F."/>
            <person name="Nordberg H.P."/>
            <person name="Cantor M.N."/>
            <person name="Hua S.X."/>
        </authorList>
    </citation>
    <scope>NUCLEOTIDE SEQUENCE [LARGE SCALE GENOMIC DNA]</scope>
    <source>
        <strain evidence="3 4">F 1598</strain>
    </source>
</reference>
<evidence type="ECO:0000313" key="4">
    <source>
        <dbReference type="Proteomes" id="UP000054166"/>
    </source>
</evidence>
<gene>
    <name evidence="3" type="ORF">PILCRDRAFT_15022</name>
</gene>
<reference evidence="4" key="2">
    <citation type="submission" date="2015-01" db="EMBL/GenBank/DDBJ databases">
        <title>Evolutionary Origins and Diversification of the Mycorrhizal Mutualists.</title>
        <authorList>
            <consortium name="DOE Joint Genome Institute"/>
            <consortium name="Mycorrhizal Genomics Consortium"/>
            <person name="Kohler A."/>
            <person name="Kuo A."/>
            <person name="Nagy L.G."/>
            <person name="Floudas D."/>
            <person name="Copeland A."/>
            <person name="Barry K.W."/>
            <person name="Cichocki N."/>
            <person name="Veneault-Fourrey C."/>
            <person name="LaButti K."/>
            <person name="Lindquist E.A."/>
            <person name="Lipzen A."/>
            <person name="Lundell T."/>
            <person name="Morin E."/>
            <person name="Murat C."/>
            <person name="Riley R."/>
            <person name="Ohm R."/>
            <person name="Sun H."/>
            <person name="Tunlid A."/>
            <person name="Henrissat B."/>
            <person name="Grigoriev I.V."/>
            <person name="Hibbett D.S."/>
            <person name="Martin F."/>
        </authorList>
    </citation>
    <scope>NUCLEOTIDE SEQUENCE [LARGE SCALE GENOMIC DNA]</scope>
    <source>
        <strain evidence="4">F 1598</strain>
    </source>
</reference>
<name>A0A0C3AIS8_PILCF</name>
<accession>A0A0C3AIS8</accession>
<feature type="signal peptide" evidence="2">
    <location>
        <begin position="1"/>
        <end position="18"/>
    </location>
</feature>
<sequence length="215" mass="22903">MNLQALFICLALVKYVVAVTFVSPTRDASWTSTGWCRISLKLFHANAYRSQGPNLIVWTSSNDTTAFANIQLLHNNNTTFQPIPSLLTADGLLATGIDVAAREFFVIPYCIPGHPSLPLGAGYSLQMFSEMPDGTKTTLAVTNGTFSIVAGQPITCPSFSTSTTSGTSSSSQSTGTATTSVSPSVRIPPFVTKPDPSKLAFPRCSPLHPKTTQEP</sequence>
<dbReference type="AlphaFoldDB" id="A0A0C3AIS8"/>
<feature type="chain" id="PRO_5002175361" evidence="2">
    <location>
        <begin position="19"/>
        <end position="215"/>
    </location>
</feature>
<protein>
    <submittedName>
        <fullName evidence="3">Uncharacterized protein</fullName>
    </submittedName>
</protein>
<proteinExistence type="predicted"/>
<evidence type="ECO:0000256" key="2">
    <source>
        <dbReference type="SAM" id="SignalP"/>
    </source>
</evidence>
<dbReference type="HOGENOM" id="CLU_1283700_0_0_1"/>
<feature type="compositionally biased region" description="Low complexity" evidence="1">
    <location>
        <begin position="159"/>
        <end position="182"/>
    </location>
</feature>
<feature type="region of interest" description="Disordered" evidence="1">
    <location>
        <begin position="159"/>
        <end position="215"/>
    </location>
</feature>
<evidence type="ECO:0000313" key="3">
    <source>
        <dbReference type="EMBL" id="KIM73733.1"/>
    </source>
</evidence>
<dbReference type="Proteomes" id="UP000054166">
    <property type="component" value="Unassembled WGS sequence"/>
</dbReference>
<dbReference type="EMBL" id="KN833075">
    <property type="protein sequence ID" value="KIM73733.1"/>
    <property type="molecule type" value="Genomic_DNA"/>
</dbReference>
<evidence type="ECO:0000256" key="1">
    <source>
        <dbReference type="SAM" id="MobiDB-lite"/>
    </source>
</evidence>